<organism evidence="1 2">
    <name type="scientific">Catenibacillus scindens</name>
    <dbReference type="NCBI Taxonomy" id="673271"/>
    <lineage>
        <taxon>Bacteria</taxon>
        <taxon>Bacillati</taxon>
        <taxon>Bacillota</taxon>
        <taxon>Clostridia</taxon>
        <taxon>Lachnospirales</taxon>
        <taxon>Lachnospiraceae</taxon>
        <taxon>Catenibacillus</taxon>
    </lineage>
</organism>
<dbReference type="AlphaFoldDB" id="A0A7W8HBT9"/>
<dbReference type="EMBL" id="JACHFW010000012">
    <property type="protein sequence ID" value="MBB5265502.1"/>
    <property type="molecule type" value="Genomic_DNA"/>
</dbReference>
<accession>A0A7W8HBT9</accession>
<protein>
    <recommendedName>
        <fullName evidence="3">DUF2357 domain-containing protein</fullName>
    </recommendedName>
</protein>
<evidence type="ECO:0008006" key="3">
    <source>
        <dbReference type="Google" id="ProtNLM"/>
    </source>
</evidence>
<gene>
    <name evidence="1" type="ORF">HNP82_002648</name>
</gene>
<name>A0A7W8HBT9_9FIRM</name>
<sequence>MAPELSEIRLIEQLAASDAPSKEGAWWIMLQTAESVCNCASLRDPVNNAFLSEFWIDATKHVAPLLESEAERPLPYDDLMQMVSYCGDQMQTIITNPRHNIVKVDKMVMPQRVKNTGSKTMNWLGRQPGKTIKEKLAGKNKMLTQVNEYSYDIRENQVSMMLYHQIMRRVSDRINYGINVGGYDDINSAQMTQLLRIKKLLRNSPLADVNPKNHNQANNALLSDKNYSVIWRAYLDMAKYDKKLAAQWENALQMYVKAVFLAFNAEILSYEDVYAVENRIKLEGLGDLKNAYVIGYHWQIPYVIELGCSGNTISLTMYDAPLDGINQSEAEMHLTLTFTECTDNNNLEAKHGIPINITVEDANKADIQLFADLSGIRSICSFLVNKVFPFADIDKEKRQKEAEHIEGSVAFDIVANGDLLGIEDPEGTVIPSFGSKYAVSYLDENGNISVFPSGSRGIHYKADETTTIDDAVFKQNNEGLRMALEDIHNKVILNRDDYFFYLVPDALEEILQKNLKQCVRSWFSRTFPVWRSVAALTYWLNNPEYSFDEDSIFAYLDFVGDTATAGMMTIHSEEAVHGYVCNHFPPFPQIEEGDDITEDAFCRDYVVMYAEKNGFSIPKDVVTQFVRSGSIKALMLRDSYANQFVESDGKTIVYQITYDEELVSECIDKWLDKIKKFWTRVHGRFDSSKKPNHIIFLSDILINVLYQLKRENDLYMVFDEDEQEYLSLYQSSSDEILKGALIYKERLNRHLPTWTEYLPHLSLEVIKDGDYAELELIGNDVSFDVMGDDNEHIIEERLLLKANEKEFSFPLVKQDISRKSTMIDAYITDKSFPLDHDVEVALSVRYKYGYDNSYELTLKPVNRRETAFKEIVVEWANTDRKSNVLNIWPPETNRLPDDIVLLAIAEAKDSFSKIQSSIEKHMVNYVSYNDKSYPIKQTDQFLNRNIFKLRNIVLSDLPEARDFIQWFVDQPLYKYIGQIAGIFKHQDIDESFFIDNAGKQMSYFIGDCLQVMFSIGRYTPQVIQDSFVKRYEGFNDKSRMKAMIDMLLRNGTNKAAIGVIINEIRYSADQDTYSVRMYSLVRELGRMCCFDSDLVYAFYDVDPSFMHDITNYTINGIRRMLNRCEKQGDSYTPDRKVIKMYVSYMVALLSFLRLRNPDRADGFNLLAVGSDDSKKLAREIRALDDYMSRESPINPAIRFKLNKPESLSKMSDLSYALDLYLNGDKKAASIEVVGVDEDD</sequence>
<proteinExistence type="predicted"/>
<dbReference type="RefSeq" id="WP_183775424.1">
    <property type="nucleotide sequence ID" value="NZ_JACHFW010000012.1"/>
</dbReference>
<dbReference type="Proteomes" id="UP000543642">
    <property type="component" value="Unassembled WGS sequence"/>
</dbReference>
<keyword evidence="2" id="KW-1185">Reference proteome</keyword>
<evidence type="ECO:0000313" key="2">
    <source>
        <dbReference type="Proteomes" id="UP000543642"/>
    </source>
</evidence>
<reference evidence="1 2" key="1">
    <citation type="submission" date="2020-08" db="EMBL/GenBank/DDBJ databases">
        <title>Genomic Encyclopedia of Type Strains, Phase IV (KMG-IV): sequencing the most valuable type-strain genomes for metagenomic binning, comparative biology and taxonomic classification.</title>
        <authorList>
            <person name="Goeker M."/>
        </authorList>
    </citation>
    <scope>NUCLEOTIDE SEQUENCE [LARGE SCALE GENOMIC DNA]</scope>
    <source>
        <strain evidence="1 2">DSM 106146</strain>
    </source>
</reference>
<comment type="caution">
    <text evidence="1">The sequence shown here is derived from an EMBL/GenBank/DDBJ whole genome shotgun (WGS) entry which is preliminary data.</text>
</comment>
<evidence type="ECO:0000313" key="1">
    <source>
        <dbReference type="EMBL" id="MBB5265502.1"/>
    </source>
</evidence>